<dbReference type="InterPro" id="IPR001633">
    <property type="entry name" value="EAL_dom"/>
</dbReference>
<dbReference type="AlphaFoldDB" id="A0A1B7L019"/>
<protein>
    <submittedName>
        <fullName evidence="4">RNase E specificity factor CsrD</fullName>
    </submittedName>
</protein>
<dbReference type="GO" id="GO:0071111">
    <property type="term" value="F:cyclic-guanylate-specific phosphodiesterase activity"/>
    <property type="evidence" value="ECO:0007669"/>
    <property type="project" value="InterPro"/>
</dbReference>
<evidence type="ECO:0000259" key="3">
    <source>
        <dbReference type="PROSITE" id="PS50887"/>
    </source>
</evidence>
<reference evidence="5" key="1">
    <citation type="submission" date="2016-05" db="EMBL/GenBank/DDBJ databases">
        <authorList>
            <person name="Behera P."/>
            <person name="Vaishampayan P."/>
            <person name="Singh N."/>
            <person name="Raina V."/>
            <person name="Suar M."/>
            <person name="Pattnaik A."/>
            <person name="Rastogi G."/>
        </authorList>
    </citation>
    <scope>NUCLEOTIDE SEQUENCE [LARGE SCALE GENOMIC DNA]</scope>
    <source>
        <strain evidence="5">MP23</strain>
    </source>
</reference>
<organism evidence="4 5">
    <name type="scientific">Mangrovibacter phragmitis</name>
    <dbReference type="NCBI Taxonomy" id="1691903"/>
    <lineage>
        <taxon>Bacteria</taxon>
        <taxon>Pseudomonadati</taxon>
        <taxon>Pseudomonadota</taxon>
        <taxon>Gammaproteobacteria</taxon>
        <taxon>Enterobacterales</taxon>
        <taxon>Enterobacteriaceae</taxon>
        <taxon>Mangrovibacter</taxon>
    </lineage>
</organism>
<name>A0A1B7L019_9ENTR</name>
<evidence type="ECO:0000313" key="4">
    <source>
        <dbReference type="EMBL" id="OAT75656.1"/>
    </source>
</evidence>
<dbReference type="Proteomes" id="UP000078225">
    <property type="component" value="Unassembled WGS sequence"/>
</dbReference>
<dbReference type="FunFam" id="3.30.70.270:FF:000027">
    <property type="entry name" value="RNase E specificity factor CsrD"/>
    <property type="match status" value="1"/>
</dbReference>
<keyword evidence="1" id="KW-1133">Transmembrane helix</keyword>
<keyword evidence="5" id="KW-1185">Reference proteome</keyword>
<dbReference type="PROSITE" id="PS50883">
    <property type="entry name" value="EAL"/>
    <property type="match status" value="1"/>
</dbReference>
<sequence length="646" mass="73210">MRLTTKFSAIVTLLSGLAMLAVLIGCSWSFYTAVQVKLNQRVRAIATIVDNRLLEYPPETQSRFFDEIMTPVDVVRMVIRQDGVPVFLHDQPEGYNPAGLPQQYKSLNVPLVKHPGMTLTLVWMDPMANYFHSILATTPLSIAVLFIVIMALLTVWWIKRQFQGLEHLEARAIRILKGERRAGIRGTMDEWPHNLSSALDVLLADIQNAGEQQGRVENLIRAYAAQDSRTGLNNRLFFDNQLATLLEGQDNVQSHGVVMMIRLPDFEMLHETWGKSVVDDYLYSLVNMLSTFIMRYPGALLARYYHSDFAVLLPHRSLKEAGSIASQLLNAVDALPPTPMLDRNDMLHIGITAWRSGQTTEQVMEQVEVATREAMLHGGNGWSTWDESTPEKVRGNVRWRTLLEGVLQRGGPRIYQKPAVMQDGVVHHRELLCRIFDGQQEVLAAEYMPVVQQFGLADSWDRQMISRGIQLLQFWPEETFAFSITVDSLLRPPFQRWLRDTLMQCEKSLRRRIILELPEADVCQHIGRLQSVIRLIKALGSRVAVNQAGLTLVSTTYIKELNVELIKLHPGLVRNIEKRTENQLLIRSLVEACTGMQTRVFATGVRARGEWQTLVDRGVSGAQGDFIAATQALDTSVKKYLQRYSV</sequence>
<dbReference type="PANTHER" id="PTHR33121:SF32">
    <property type="entry name" value="RNASE E SPECIFICITY FACTOR CSRD"/>
    <property type="match status" value="1"/>
</dbReference>
<dbReference type="SMART" id="SM00052">
    <property type="entry name" value="EAL"/>
    <property type="match status" value="1"/>
</dbReference>
<dbReference type="Pfam" id="PF17157">
    <property type="entry name" value="GAPES4"/>
    <property type="match status" value="1"/>
</dbReference>
<comment type="caution">
    <text evidence="4">The sequence shown here is derived from an EMBL/GenBank/DDBJ whole genome shotgun (WGS) entry which is preliminary data.</text>
</comment>
<dbReference type="CDD" id="cd01949">
    <property type="entry name" value="GGDEF"/>
    <property type="match status" value="1"/>
</dbReference>
<dbReference type="SUPFAM" id="SSF141868">
    <property type="entry name" value="EAL domain-like"/>
    <property type="match status" value="1"/>
</dbReference>
<feature type="domain" description="EAL" evidence="2">
    <location>
        <begin position="396"/>
        <end position="644"/>
    </location>
</feature>
<gene>
    <name evidence="4" type="ORF">A9B99_15085</name>
</gene>
<dbReference type="InterPro" id="IPR035919">
    <property type="entry name" value="EAL_sf"/>
</dbReference>
<dbReference type="STRING" id="1691903.A9B99_15085"/>
<feature type="transmembrane region" description="Helical" evidence="1">
    <location>
        <begin position="7"/>
        <end position="31"/>
    </location>
</feature>
<dbReference type="NCBIfam" id="TIGR00254">
    <property type="entry name" value="GGDEF"/>
    <property type="match status" value="1"/>
</dbReference>
<dbReference type="RefSeq" id="WP_064600745.1">
    <property type="nucleotide sequence ID" value="NZ_CP134782.1"/>
</dbReference>
<dbReference type="Pfam" id="PF00990">
    <property type="entry name" value="GGDEF"/>
    <property type="match status" value="1"/>
</dbReference>
<dbReference type="InterPro" id="IPR000160">
    <property type="entry name" value="GGDEF_dom"/>
</dbReference>
<dbReference type="Gene3D" id="3.20.20.450">
    <property type="entry name" value="EAL domain"/>
    <property type="match status" value="1"/>
</dbReference>
<feature type="domain" description="GGDEF" evidence="3">
    <location>
        <begin position="254"/>
        <end position="387"/>
    </location>
</feature>
<evidence type="ECO:0000259" key="2">
    <source>
        <dbReference type="PROSITE" id="PS50883"/>
    </source>
</evidence>
<dbReference type="PROSITE" id="PS50887">
    <property type="entry name" value="GGDEF"/>
    <property type="match status" value="1"/>
</dbReference>
<accession>A0A1B7L019</accession>
<dbReference type="SUPFAM" id="SSF55073">
    <property type="entry name" value="Nucleotide cyclase"/>
    <property type="match status" value="1"/>
</dbReference>
<feature type="transmembrane region" description="Helical" evidence="1">
    <location>
        <begin position="130"/>
        <end position="158"/>
    </location>
</feature>
<dbReference type="NCBIfam" id="NF008281">
    <property type="entry name" value="PRK11059.1"/>
    <property type="match status" value="1"/>
</dbReference>
<evidence type="ECO:0000313" key="5">
    <source>
        <dbReference type="Proteomes" id="UP000078225"/>
    </source>
</evidence>
<dbReference type="InterPro" id="IPR033423">
    <property type="entry name" value="GAPES4"/>
</dbReference>
<dbReference type="PANTHER" id="PTHR33121">
    <property type="entry name" value="CYCLIC DI-GMP PHOSPHODIESTERASE PDEF"/>
    <property type="match status" value="1"/>
</dbReference>
<dbReference type="EMBL" id="LYRP01000047">
    <property type="protein sequence ID" value="OAT75656.1"/>
    <property type="molecule type" value="Genomic_DNA"/>
</dbReference>
<dbReference type="Gene3D" id="3.30.70.270">
    <property type="match status" value="1"/>
</dbReference>
<dbReference type="OrthoDB" id="5894408at2"/>
<dbReference type="SMART" id="SM00267">
    <property type="entry name" value="GGDEF"/>
    <property type="match status" value="1"/>
</dbReference>
<keyword evidence="1" id="KW-0472">Membrane</keyword>
<keyword evidence="1" id="KW-0812">Transmembrane</keyword>
<dbReference type="PROSITE" id="PS51257">
    <property type="entry name" value="PROKAR_LIPOPROTEIN"/>
    <property type="match status" value="1"/>
</dbReference>
<dbReference type="InterPro" id="IPR029787">
    <property type="entry name" value="Nucleotide_cyclase"/>
</dbReference>
<proteinExistence type="predicted"/>
<dbReference type="InterPro" id="IPR043128">
    <property type="entry name" value="Rev_trsase/Diguanyl_cyclase"/>
</dbReference>
<dbReference type="Pfam" id="PF00563">
    <property type="entry name" value="EAL"/>
    <property type="match status" value="1"/>
</dbReference>
<dbReference type="InterPro" id="IPR050706">
    <property type="entry name" value="Cyclic-di-GMP_PDE-like"/>
</dbReference>
<evidence type="ECO:0000256" key="1">
    <source>
        <dbReference type="SAM" id="Phobius"/>
    </source>
</evidence>